<dbReference type="SUPFAM" id="SSF53613">
    <property type="entry name" value="Ribokinase-like"/>
    <property type="match status" value="1"/>
</dbReference>
<dbReference type="KEGG" id="wei:EQG49_09585"/>
<dbReference type="Proteomes" id="UP000292886">
    <property type="component" value="Chromosome"/>
</dbReference>
<evidence type="ECO:0000256" key="3">
    <source>
        <dbReference type="ARBA" id="ARBA00022857"/>
    </source>
</evidence>
<gene>
    <name evidence="6" type="primary">nnrD</name>
    <name evidence="8" type="ORF">EQG49_09585</name>
</gene>
<dbReference type="AlphaFoldDB" id="A0A4P6YVB4"/>
<dbReference type="InterPro" id="IPR017953">
    <property type="entry name" value="Carbohydrate_kinase_pred_CS"/>
</dbReference>
<keyword evidence="2 6" id="KW-0067">ATP-binding</keyword>
<keyword evidence="3 6" id="KW-0521">NADP</keyword>
<feature type="domain" description="YjeF C-terminal" evidence="7">
    <location>
        <begin position="5"/>
        <end position="274"/>
    </location>
</feature>
<dbReference type="GO" id="GO:0046496">
    <property type="term" value="P:nicotinamide nucleotide metabolic process"/>
    <property type="evidence" value="ECO:0007669"/>
    <property type="project" value="UniProtKB-UniRule"/>
</dbReference>
<dbReference type="PROSITE" id="PS51383">
    <property type="entry name" value="YJEF_C_3"/>
    <property type="match status" value="1"/>
</dbReference>
<feature type="binding site" evidence="6">
    <location>
        <position position="101"/>
    </location>
    <ligand>
        <name>(6S)-NADPHX</name>
        <dbReference type="ChEBI" id="CHEBI:64076"/>
    </ligand>
</feature>
<dbReference type="Gene3D" id="3.40.1190.20">
    <property type="match status" value="1"/>
</dbReference>
<comment type="cofactor">
    <cofactor evidence="6">
        <name>Mg(2+)</name>
        <dbReference type="ChEBI" id="CHEBI:18420"/>
    </cofactor>
</comment>
<dbReference type="NCBIfam" id="TIGR00196">
    <property type="entry name" value="yjeF_cterm"/>
    <property type="match status" value="1"/>
</dbReference>
<feature type="binding site" evidence="6">
    <location>
        <position position="153"/>
    </location>
    <ligand>
        <name>(6S)-NADPHX</name>
        <dbReference type="ChEBI" id="CHEBI:64076"/>
    </ligand>
</feature>
<dbReference type="CDD" id="cd01171">
    <property type="entry name" value="YXKO-related"/>
    <property type="match status" value="1"/>
</dbReference>
<evidence type="ECO:0000256" key="6">
    <source>
        <dbReference type="HAMAP-Rule" id="MF_01965"/>
    </source>
</evidence>
<dbReference type="EMBL" id="CP037940">
    <property type="protein sequence ID" value="QBO36693.1"/>
    <property type="molecule type" value="Genomic_DNA"/>
</dbReference>
<accession>A0A4P6YVB4</accession>
<dbReference type="GO" id="GO:0110051">
    <property type="term" value="P:metabolite repair"/>
    <property type="evidence" value="ECO:0007669"/>
    <property type="project" value="TreeGrafter"/>
</dbReference>
<evidence type="ECO:0000313" key="9">
    <source>
        <dbReference type="Proteomes" id="UP000292886"/>
    </source>
</evidence>
<dbReference type="EC" id="4.2.1.136" evidence="6"/>
<keyword evidence="5 6" id="KW-0456">Lyase</keyword>
<protein>
    <recommendedName>
        <fullName evidence="6">ADP-dependent (S)-NAD(P)H-hydrate dehydratase</fullName>
        <ecNumber evidence="6">4.2.1.136</ecNumber>
    </recommendedName>
    <alternativeName>
        <fullName evidence="6">ADP-dependent NAD(P)HX dehydratase</fullName>
    </alternativeName>
</protein>
<feature type="binding site" evidence="6">
    <location>
        <position position="216"/>
    </location>
    <ligand>
        <name>AMP</name>
        <dbReference type="ChEBI" id="CHEBI:456215"/>
    </ligand>
</feature>
<dbReference type="PANTHER" id="PTHR12592">
    <property type="entry name" value="ATP-DEPENDENT (S)-NAD(P)H-HYDRATE DEHYDRATASE FAMILY MEMBER"/>
    <property type="match status" value="1"/>
</dbReference>
<dbReference type="GO" id="GO:0052855">
    <property type="term" value="F:ADP-dependent NAD(P)H-hydrate dehydratase activity"/>
    <property type="evidence" value="ECO:0007669"/>
    <property type="project" value="UniProtKB-UniRule"/>
</dbReference>
<dbReference type="InterPro" id="IPR029056">
    <property type="entry name" value="Ribokinase-like"/>
</dbReference>
<evidence type="ECO:0000313" key="8">
    <source>
        <dbReference type="EMBL" id="QBO36693.1"/>
    </source>
</evidence>
<dbReference type="PANTHER" id="PTHR12592:SF0">
    <property type="entry name" value="ATP-DEPENDENT (S)-NAD(P)H-HYDRATE DEHYDRATASE"/>
    <property type="match status" value="1"/>
</dbReference>
<comment type="catalytic activity">
    <reaction evidence="6">
        <text>(6S)-NADHX + ADP = AMP + phosphate + NADH + H(+)</text>
        <dbReference type="Rhea" id="RHEA:32223"/>
        <dbReference type="ChEBI" id="CHEBI:15378"/>
        <dbReference type="ChEBI" id="CHEBI:43474"/>
        <dbReference type="ChEBI" id="CHEBI:57945"/>
        <dbReference type="ChEBI" id="CHEBI:64074"/>
        <dbReference type="ChEBI" id="CHEBI:456215"/>
        <dbReference type="ChEBI" id="CHEBI:456216"/>
        <dbReference type="EC" id="4.2.1.136"/>
    </reaction>
</comment>
<evidence type="ECO:0000259" key="7">
    <source>
        <dbReference type="PROSITE" id="PS51383"/>
    </source>
</evidence>
<organism evidence="8 9">
    <name type="scientific">Periweissella cryptocerci</name>
    <dbReference type="NCBI Taxonomy" id="2506420"/>
    <lineage>
        <taxon>Bacteria</taxon>
        <taxon>Bacillati</taxon>
        <taxon>Bacillota</taxon>
        <taxon>Bacilli</taxon>
        <taxon>Lactobacillales</taxon>
        <taxon>Lactobacillaceae</taxon>
        <taxon>Periweissella</taxon>
    </lineage>
</organism>
<evidence type="ECO:0000256" key="1">
    <source>
        <dbReference type="ARBA" id="ARBA00022741"/>
    </source>
</evidence>
<keyword evidence="9" id="KW-1185">Reference proteome</keyword>
<dbReference type="GO" id="GO:0005524">
    <property type="term" value="F:ATP binding"/>
    <property type="evidence" value="ECO:0007669"/>
    <property type="project" value="UniProtKB-KW"/>
</dbReference>
<comment type="subunit">
    <text evidence="6">Homotetramer.</text>
</comment>
<dbReference type="OrthoDB" id="9806925at2"/>
<comment type="catalytic activity">
    <reaction evidence="6">
        <text>(6S)-NADPHX + ADP = AMP + phosphate + NADPH + H(+)</text>
        <dbReference type="Rhea" id="RHEA:32235"/>
        <dbReference type="ChEBI" id="CHEBI:15378"/>
        <dbReference type="ChEBI" id="CHEBI:43474"/>
        <dbReference type="ChEBI" id="CHEBI:57783"/>
        <dbReference type="ChEBI" id="CHEBI:64076"/>
        <dbReference type="ChEBI" id="CHEBI:456215"/>
        <dbReference type="ChEBI" id="CHEBI:456216"/>
        <dbReference type="EC" id="4.2.1.136"/>
    </reaction>
</comment>
<reference evidence="9" key="1">
    <citation type="submission" date="2019-03" db="EMBL/GenBank/DDBJ databases">
        <title>Weissella sp. 26KH-42 Genome sequencing.</title>
        <authorList>
            <person name="Heo J."/>
            <person name="Kim S.-J."/>
            <person name="Kim J.-S."/>
            <person name="Hong S.-B."/>
            <person name="Kwon S.-W."/>
        </authorList>
    </citation>
    <scope>NUCLEOTIDE SEQUENCE [LARGE SCALE GENOMIC DNA]</scope>
    <source>
        <strain evidence="9">26KH-42</strain>
    </source>
</reference>
<dbReference type="PROSITE" id="PS01050">
    <property type="entry name" value="YJEF_C_2"/>
    <property type="match status" value="1"/>
</dbReference>
<comment type="similarity">
    <text evidence="6">Belongs to the NnrD/CARKD family.</text>
</comment>
<feature type="binding site" evidence="6">
    <location>
        <position position="217"/>
    </location>
    <ligand>
        <name>(6S)-NADPHX</name>
        <dbReference type="ChEBI" id="CHEBI:64076"/>
    </ligand>
</feature>
<evidence type="ECO:0000256" key="4">
    <source>
        <dbReference type="ARBA" id="ARBA00023027"/>
    </source>
</evidence>
<name>A0A4P6YVB4_9LACO</name>
<feature type="binding site" evidence="6">
    <location>
        <position position="40"/>
    </location>
    <ligand>
        <name>(6S)-NADPHX</name>
        <dbReference type="ChEBI" id="CHEBI:64076"/>
    </ligand>
</feature>
<keyword evidence="4 6" id="KW-0520">NAD</keyword>
<comment type="function">
    <text evidence="6">Catalyzes the dehydration of the S-form of NAD(P)HX at the expense of ADP, which is converted to AMP. Together with NAD(P)HX epimerase, which catalyzes the epimerization of the S- and R-forms, the enzyme allows the repair of both epimers of NAD(P)HX, a damaged form of NAD(P)H that is a result of enzymatic or heat-dependent hydration.</text>
</comment>
<dbReference type="InterPro" id="IPR000631">
    <property type="entry name" value="CARKD"/>
</dbReference>
<sequence length="276" mass="29507">MQVITEQVLRDVIKIRPEQSHKGTFGRIMLIGGHNNYHGAIIMSTMAAVNAGAGLVTSVTDAKNVTALNIKLPEAMVIDMRQISQIAELITSQDVIVIGPGLDTDDMSLALLNLVLNHVTADQSLVIDGSALTLLSENDFQLPKTKITVLTPHEMEWQRVSGIPIAIQTPANNQQAADELGAVVVLKKHHSEIYQPNVAPQQLLVGGPYQATGGMGDTLAGLIGGFLAQFPDKAQATIAATYAHSAIAEEIARDQYVVLPTQISAALPTYMARFAN</sequence>
<evidence type="ECO:0000256" key="5">
    <source>
        <dbReference type="ARBA" id="ARBA00023239"/>
    </source>
</evidence>
<keyword evidence="1 6" id="KW-0547">Nucleotide-binding</keyword>
<proteinExistence type="inferred from homology"/>
<dbReference type="Pfam" id="PF01256">
    <property type="entry name" value="Carb_kinase"/>
    <property type="match status" value="1"/>
</dbReference>
<feature type="binding site" evidence="6">
    <location>
        <begin position="187"/>
        <end position="191"/>
    </location>
    <ligand>
        <name>AMP</name>
        <dbReference type="ChEBI" id="CHEBI:456215"/>
    </ligand>
</feature>
<dbReference type="HAMAP" id="MF_01965">
    <property type="entry name" value="NADHX_dehydratase"/>
    <property type="match status" value="1"/>
</dbReference>
<dbReference type="RefSeq" id="WP_133363770.1">
    <property type="nucleotide sequence ID" value="NZ_CP037940.1"/>
</dbReference>
<dbReference type="GO" id="GO:0052856">
    <property type="term" value="F:NAD(P)HX epimerase activity"/>
    <property type="evidence" value="ECO:0007669"/>
    <property type="project" value="TreeGrafter"/>
</dbReference>
<evidence type="ECO:0000256" key="2">
    <source>
        <dbReference type="ARBA" id="ARBA00022840"/>
    </source>
</evidence>